<dbReference type="STRING" id="928724.SacglDRAFT_01535"/>
<evidence type="ECO:0000256" key="3">
    <source>
        <dbReference type="PROSITE-ProRule" id="PRU10038"/>
    </source>
</evidence>
<dbReference type="InterPro" id="IPR029058">
    <property type="entry name" value="AB_hydrolase_fold"/>
</dbReference>
<dbReference type="InterPro" id="IPR033140">
    <property type="entry name" value="Lipase_GDXG_put_SER_AS"/>
</dbReference>
<dbReference type="PANTHER" id="PTHR48081:SF8">
    <property type="entry name" value="ALPHA_BETA HYDROLASE FOLD-3 DOMAIN-CONTAINING PROTEIN-RELATED"/>
    <property type="match status" value="1"/>
</dbReference>
<evidence type="ECO:0000313" key="6">
    <source>
        <dbReference type="Proteomes" id="UP000005087"/>
    </source>
</evidence>
<gene>
    <name evidence="5" type="ORF">SacglDRAFT_01535</name>
</gene>
<name>I1D0I1_9PSEU</name>
<evidence type="ECO:0000256" key="2">
    <source>
        <dbReference type="ARBA" id="ARBA00022801"/>
    </source>
</evidence>
<feature type="active site" evidence="3">
    <location>
        <position position="156"/>
    </location>
</feature>
<evidence type="ECO:0000259" key="4">
    <source>
        <dbReference type="Pfam" id="PF07859"/>
    </source>
</evidence>
<keyword evidence="6" id="KW-1185">Reference proteome</keyword>
<dbReference type="Pfam" id="PF07859">
    <property type="entry name" value="Abhydrolase_3"/>
    <property type="match status" value="1"/>
</dbReference>
<dbReference type="InterPro" id="IPR050300">
    <property type="entry name" value="GDXG_lipolytic_enzyme"/>
</dbReference>
<dbReference type="AlphaFoldDB" id="I1D0I1"/>
<evidence type="ECO:0000313" key="5">
    <source>
        <dbReference type="EMBL" id="EIE98455.1"/>
    </source>
</evidence>
<accession>I1D0I1</accession>
<dbReference type="RefSeq" id="WP_005463156.1">
    <property type="nucleotide sequence ID" value="NZ_CM001484.1"/>
</dbReference>
<evidence type="ECO:0000256" key="1">
    <source>
        <dbReference type="ARBA" id="ARBA00010515"/>
    </source>
</evidence>
<comment type="similarity">
    <text evidence="1">Belongs to the 'GDXG' lipolytic enzyme family.</text>
</comment>
<dbReference type="EMBL" id="CM001484">
    <property type="protein sequence ID" value="EIE98455.1"/>
    <property type="molecule type" value="Genomic_DNA"/>
</dbReference>
<dbReference type="OrthoDB" id="3206739at2"/>
<feature type="domain" description="Alpha/beta hydrolase fold-3" evidence="4">
    <location>
        <begin position="78"/>
        <end position="283"/>
    </location>
</feature>
<dbReference type="PANTHER" id="PTHR48081">
    <property type="entry name" value="AB HYDROLASE SUPERFAMILY PROTEIN C4A8.06C"/>
    <property type="match status" value="1"/>
</dbReference>
<reference evidence="5 6" key="1">
    <citation type="submission" date="2011-09" db="EMBL/GenBank/DDBJ databases">
        <authorList>
            <consortium name="US DOE Joint Genome Institute (JGI-PGF)"/>
            <person name="Lucas S."/>
            <person name="Han J."/>
            <person name="Lapidus A."/>
            <person name="Cheng J.-F."/>
            <person name="Goodwin L."/>
            <person name="Pitluck S."/>
            <person name="Peters L."/>
            <person name="Land M.L."/>
            <person name="Hauser L."/>
            <person name="Brambilla E."/>
            <person name="Klenk H.-P."/>
            <person name="Woyke T.J."/>
        </authorList>
    </citation>
    <scope>NUCLEOTIDE SEQUENCE [LARGE SCALE GENOMIC DNA]</scope>
    <source>
        <strain evidence="5 6">K62</strain>
    </source>
</reference>
<keyword evidence="2" id="KW-0378">Hydrolase</keyword>
<reference evidence="6" key="2">
    <citation type="submission" date="2012-01" db="EMBL/GenBank/DDBJ databases">
        <title>Noncontiguous Finished sequence of chromosome of Saccharomonospora glauca K62.</title>
        <authorList>
            <consortium name="US DOE Joint Genome Institute"/>
            <person name="Lucas S."/>
            <person name="Han J."/>
            <person name="Lapidus A."/>
            <person name="Cheng J.-F."/>
            <person name="Goodwin L."/>
            <person name="Pitluck S."/>
            <person name="Peters L."/>
            <person name="Mikhailova N."/>
            <person name="Held B."/>
            <person name="Detter J.C."/>
            <person name="Han C."/>
            <person name="Tapia R."/>
            <person name="Land M."/>
            <person name="Hauser L."/>
            <person name="Kyrpides N."/>
            <person name="Ivanova N."/>
            <person name="Pagani I."/>
            <person name="Brambilla E.-M."/>
            <person name="Klenk H.-P."/>
            <person name="Woyke T."/>
        </authorList>
    </citation>
    <scope>NUCLEOTIDE SEQUENCE [LARGE SCALE GENOMIC DNA]</scope>
    <source>
        <strain evidence="6">K62</strain>
    </source>
</reference>
<dbReference type="Proteomes" id="UP000005087">
    <property type="component" value="Chromosome"/>
</dbReference>
<protein>
    <submittedName>
        <fullName evidence="5">Esterase/lipase</fullName>
    </submittedName>
</protein>
<dbReference type="PROSITE" id="PS01174">
    <property type="entry name" value="LIPASE_GDXG_SER"/>
    <property type="match status" value="1"/>
</dbReference>
<dbReference type="GO" id="GO:0016787">
    <property type="term" value="F:hydrolase activity"/>
    <property type="evidence" value="ECO:0007669"/>
    <property type="project" value="UniProtKB-KW"/>
</dbReference>
<dbReference type="SUPFAM" id="SSF53474">
    <property type="entry name" value="alpha/beta-Hydrolases"/>
    <property type="match status" value="1"/>
</dbReference>
<organism evidence="5 6">
    <name type="scientific">Saccharomonospora glauca K62</name>
    <dbReference type="NCBI Taxonomy" id="928724"/>
    <lineage>
        <taxon>Bacteria</taxon>
        <taxon>Bacillati</taxon>
        <taxon>Actinomycetota</taxon>
        <taxon>Actinomycetes</taxon>
        <taxon>Pseudonocardiales</taxon>
        <taxon>Pseudonocardiaceae</taxon>
        <taxon>Saccharomonospora</taxon>
    </lineage>
</organism>
<sequence length="313" mass="34113">MALDEATANLLAQMAAQGGKPLHEQEPDEARKAGSAITELYGRGPEMLRVDDVRLPTSDGDEFAVRVLVPVEIPAGVIVYYHGGGWVLGDIDQFDTLGRQLAARTRCAVVLVDYRKAPEHKYPTAVEDSWQALVWAHRNGTEIAGADVPLIVAGDSAGGNLAAVMAHRARDRSGPELALQVLVYPVTAADFDTPSYTDPENQQILTREGMIWFWNHYAPEERRGEPEASPLLAERFDGLPPAVVLLAEHDPLRDEGEAYVAALEKAGVPVRSRLFKSQTHGFFTMVNVLPGSAEAIDYVVAEIGARLDEVARR</sequence>
<dbReference type="InterPro" id="IPR013094">
    <property type="entry name" value="AB_hydrolase_3"/>
</dbReference>
<proteinExistence type="inferred from homology"/>
<dbReference type="Gene3D" id="3.40.50.1820">
    <property type="entry name" value="alpha/beta hydrolase"/>
    <property type="match status" value="1"/>
</dbReference>
<dbReference type="FunFam" id="3.40.50.1820:FF:000089">
    <property type="entry name" value="Alpha/beta hydrolase"/>
    <property type="match status" value="1"/>
</dbReference>
<dbReference type="eggNOG" id="COG0657">
    <property type="taxonomic scope" value="Bacteria"/>
</dbReference>
<dbReference type="HOGENOM" id="CLU_012494_6_4_11"/>